<evidence type="ECO:0000259" key="4">
    <source>
        <dbReference type="Pfam" id="PF01855"/>
    </source>
</evidence>
<keyword evidence="6" id="KW-1185">Reference proteome</keyword>
<dbReference type="InterPro" id="IPR002880">
    <property type="entry name" value="Pyrv_Fd/Flavodoxin_OxRdtase_N"/>
</dbReference>
<dbReference type="SUPFAM" id="SSF52518">
    <property type="entry name" value="Thiamin diphosphate-binding fold (THDP-binding)"/>
    <property type="match status" value="1"/>
</dbReference>
<proteinExistence type="predicted"/>
<feature type="region of interest" description="Disordered" evidence="2">
    <location>
        <begin position="617"/>
        <end position="675"/>
    </location>
</feature>
<dbReference type="NCBIfam" id="TIGR03710">
    <property type="entry name" value="OAFO_sf"/>
    <property type="match status" value="1"/>
</dbReference>
<feature type="domain" description="Pyruvate flavodoxin/ferredoxin oxidoreductase pyrimidine binding" evidence="4">
    <location>
        <begin position="240"/>
        <end position="403"/>
    </location>
</feature>
<dbReference type="KEGG" id="pbf:CFX0092_A1558"/>
<dbReference type="InterPro" id="IPR002869">
    <property type="entry name" value="Pyrv_flavodox_OxRed_cen"/>
</dbReference>
<dbReference type="GO" id="GO:0016903">
    <property type="term" value="F:oxidoreductase activity, acting on the aldehyde or oxo group of donors"/>
    <property type="evidence" value="ECO:0007669"/>
    <property type="project" value="InterPro"/>
</dbReference>
<keyword evidence="1 5" id="KW-0560">Oxidoreductase</keyword>
<dbReference type="Gene3D" id="3.40.920.10">
    <property type="entry name" value="Pyruvate-ferredoxin oxidoreductase, PFOR, domain III"/>
    <property type="match status" value="1"/>
</dbReference>
<name>A0A160T0W2_9CHLR</name>
<dbReference type="Gene3D" id="3.40.50.920">
    <property type="match status" value="1"/>
</dbReference>
<organism evidence="5 6">
    <name type="scientific">Candidatus Promineifilum breve</name>
    <dbReference type="NCBI Taxonomy" id="1806508"/>
    <lineage>
        <taxon>Bacteria</taxon>
        <taxon>Bacillati</taxon>
        <taxon>Chloroflexota</taxon>
        <taxon>Ardenticatenia</taxon>
        <taxon>Candidatus Promineifilales</taxon>
        <taxon>Candidatus Promineifilaceae</taxon>
        <taxon>Candidatus Promineifilum</taxon>
    </lineage>
</organism>
<dbReference type="EMBL" id="LN890655">
    <property type="protein sequence ID" value="CUS03436.2"/>
    <property type="molecule type" value="Genomic_DNA"/>
</dbReference>
<feature type="region of interest" description="Disordered" evidence="2">
    <location>
        <begin position="1"/>
        <end position="22"/>
    </location>
</feature>
<feature type="domain" description="Pyruvate/ketoisovalerate oxidoreductase catalytic" evidence="3">
    <location>
        <begin position="41"/>
        <end position="205"/>
    </location>
</feature>
<evidence type="ECO:0000259" key="3">
    <source>
        <dbReference type="Pfam" id="PF01558"/>
    </source>
</evidence>
<reference evidence="5" key="1">
    <citation type="submission" date="2016-01" db="EMBL/GenBank/DDBJ databases">
        <authorList>
            <person name="Mcilroy J.S."/>
            <person name="Karst M S."/>
            <person name="Albertsen M."/>
        </authorList>
    </citation>
    <scope>NUCLEOTIDE SEQUENCE</scope>
    <source>
        <strain evidence="5">Cfx-K</strain>
    </source>
</reference>
<dbReference type="PANTHER" id="PTHR32154">
    <property type="entry name" value="PYRUVATE-FLAVODOXIN OXIDOREDUCTASE-RELATED"/>
    <property type="match status" value="1"/>
</dbReference>
<dbReference type="AlphaFoldDB" id="A0A160T0W2"/>
<feature type="compositionally biased region" description="Basic and acidic residues" evidence="2">
    <location>
        <begin position="617"/>
        <end position="630"/>
    </location>
</feature>
<dbReference type="Gene3D" id="3.40.50.970">
    <property type="match status" value="1"/>
</dbReference>
<dbReference type="PANTHER" id="PTHR32154:SF29">
    <property type="entry name" value="BLR6743 PROTEIN"/>
    <property type="match status" value="1"/>
</dbReference>
<dbReference type="InterPro" id="IPR019752">
    <property type="entry name" value="Pyrv/ketoisovalerate_OxRed_cat"/>
</dbReference>
<dbReference type="RefSeq" id="WP_197699917.1">
    <property type="nucleotide sequence ID" value="NZ_LN890655.1"/>
</dbReference>
<accession>A0A160T0W2</accession>
<dbReference type="InterPro" id="IPR022367">
    <property type="entry name" value="2-oxoacid/accept_OxRdtase_asu"/>
</dbReference>
<dbReference type="SUPFAM" id="SSF52922">
    <property type="entry name" value="TK C-terminal domain-like"/>
    <property type="match status" value="1"/>
</dbReference>
<dbReference type="GO" id="GO:0006979">
    <property type="term" value="P:response to oxidative stress"/>
    <property type="evidence" value="ECO:0007669"/>
    <property type="project" value="TreeGrafter"/>
</dbReference>
<evidence type="ECO:0000256" key="1">
    <source>
        <dbReference type="ARBA" id="ARBA00023002"/>
    </source>
</evidence>
<dbReference type="SUPFAM" id="SSF53323">
    <property type="entry name" value="Pyruvate-ferredoxin oxidoreductase, PFOR, domain III"/>
    <property type="match status" value="1"/>
</dbReference>
<evidence type="ECO:0000313" key="5">
    <source>
        <dbReference type="EMBL" id="CUS03436.2"/>
    </source>
</evidence>
<feature type="compositionally biased region" description="Basic and acidic residues" evidence="2">
    <location>
        <begin position="661"/>
        <end position="675"/>
    </location>
</feature>
<dbReference type="InterPro" id="IPR029061">
    <property type="entry name" value="THDP-binding"/>
</dbReference>
<dbReference type="InterPro" id="IPR009014">
    <property type="entry name" value="Transketo_C/PFOR_II"/>
</dbReference>
<protein>
    <submittedName>
        <fullName evidence="5">Ferredoxin oxidoreductase</fullName>
        <ecNumber evidence="5">1.2.7.-</ecNumber>
    </submittedName>
</protein>
<dbReference type="EC" id="1.2.7.-" evidence="5"/>
<dbReference type="CDD" id="cd07034">
    <property type="entry name" value="TPP_PYR_PFOR_IOR-alpha_like"/>
    <property type="match status" value="1"/>
</dbReference>
<dbReference type="Pfam" id="PF01558">
    <property type="entry name" value="POR"/>
    <property type="match status" value="1"/>
</dbReference>
<dbReference type="Pfam" id="PF01855">
    <property type="entry name" value="POR_N"/>
    <property type="match status" value="1"/>
</dbReference>
<sequence length="675" mass="72976">MGNGMIKEAPPAQQSDPADGLSANDGTIVNDFSIVVATANGTGSQTANMAILRALFKMGIPVNGKNIFPSNIQGLPTWYHIRLSKDGYTARRHTSEILVAFNQTTVVQDIQTLPPGGICLYNADWRSIPQRDDVTYYAVPVNEFIRDSGMKGKLKDYLSNMAYVGALAHLLAIPLERLDDALLFLFKGKRRTVDSNMAVVRVAYEWAAANLTAAHPYRVAPMNETEGLIMMTGNEAAALGAVFGGVTFAAWYPITPSTSVIDALNGYLAQMRRDPATGEATYAVVQAEDELAAVGMIIGAGFAGARAMTATSGPGISLMAEYVGLGYFAEVPAVIWDIQRVGPSTGLPTRTSQGDVLFTYYLGHGDTKNVILLPSSLRECFDFGYMAFDLADTLQTPVFVLSDLDLGMNNWMSEPFDYPAEPLKRGKVLSAADVAERGFARYRDLDGDGIPYRTLPGNEHPLAAYFARGTGHNDAAVYSERPDDWRNNMARLARKFDTARSLVPGPVIDEVEGAEIGIIAYGTTRPAIDEARDRLAADGIATSLLRLRALPINGEVEAFIARHERVYVIEMNRDGQLQTILRAELPEVATRLESLALLDGMPLTARWVVEAIMAAEQDRPRRAPTRREGSAEGATELDLPGDGSLSPGNGLPRGDSGLTDMGHDGHNREVIAGEG</sequence>
<dbReference type="InterPro" id="IPR050722">
    <property type="entry name" value="Pyruvate:ferred/Flavod_OxRd"/>
</dbReference>
<evidence type="ECO:0000256" key="2">
    <source>
        <dbReference type="SAM" id="MobiDB-lite"/>
    </source>
</evidence>
<evidence type="ECO:0000313" key="6">
    <source>
        <dbReference type="Proteomes" id="UP000215027"/>
    </source>
</evidence>
<gene>
    <name evidence="5" type="ORF">CFX0092_A1558</name>
</gene>
<dbReference type="Proteomes" id="UP000215027">
    <property type="component" value="Chromosome I"/>
</dbReference>
<dbReference type="FunFam" id="3.40.50.970:FF:000022">
    <property type="entry name" value="2-oxoglutarate ferredoxin oxidoreductase alpha subunit"/>
    <property type="match status" value="1"/>
</dbReference>